<name>A0A5C4S4B3_PROVB</name>
<keyword evidence="1" id="KW-0949">S-adenosyl-L-methionine</keyword>
<evidence type="ECO:0000313" key="6">
    <source>
        <dbReference type="Proteomes" id="UP000309544"/>
    </source>
</evidence>
<accession>A0A5C4S4B3</accession>
<dbReference type="Gene3D" id="3.40.50.10790">
    <property type="entry name" value="S-adenosyl-l-methionine hydroxide adenosyltransferase, N-terminal"/>
    <property type="match status" value="1"/>
</dbReference>
<dbReference type="InterPro" id="IPR023228">
    <property type="entry name" value="SAM_OH_AdoTrfase_N_sf"/>
</dbReference>
<evidence type="ECO:0000259" key="3">
    <source>
        <dbReference type="Pfam" id="PF01887"/>
    </source>
</evidence>
<dbReference type="PANTHER" id="PTHR35092:SF1">
    <property type="entry name" value="CHLORINASE MJ1651"/>
    <property type="match status" value="1"/>
</dbReference>
<evidence type="ECO:0000259" key="4">
    <source>
        <dbReference type="Pfam" id="PF20257"/>
    </source>
</evidence>
<dbReference type="EMBL" id="VDCI01000001">
    <property type="protein sequence ID" value="TNJ37967.1"/>
    <property type="molecule type" value="Genomic_DNA"/>
</dbReference>
<comment type="caution">
    <text evidence="5">The sequence shown here is derived from an EMBL/GenBank/DDBJ whole genome shotgun (WGS) entry which is preliminary data.</text>
</comment>
<sequence>MLTHEPSVIVLLTDFGLQDPYVGIMKGVISSIAPHAPIIDLTHGITSQDIRHGAIVLASSYRWFPRGAVFLSVVDPGVGTARQAILLETSSGFFIAPDNGLLTPILEEADIRSCHAITNPDMMLPDLSATFHGRDLFAPAAAHIASGTAPAKAGPQIKPDTCKKLLFPVNSENRQEGEWYGEILYTDIYGNLVTSFPNNLPRNDKGSWLLGTGRSGDIELRRTYGDVTPGEPVAYRGSAGYLELAIRNGSAAAVFQARSGDRVILQGPR</sequence>
<dbReference type="InterPro" id="IPR046469">
    <property type="entry name" value="SAM_HAT_N"/>
</dbReference>
<keyword evidence="6" id="KW-1185">Reference proteome</keyword>
<dbReference type="Proteomes" id="UP000309544">
    <property type="component" value="Unassembled WGS sequence"/>
</dbReference>
<dbReference type="InterPro" id="IPR046470">
    <property type="entry name" value="SAM_HAT_C"/>
</dbReference>
<evidence type="ECO:0000256" key="1">
    <source>
        <dbReference type="ARBA" id="ARBA00022691"/>
    </source>
</evidence>
<dbReference type="Gene3D" id="2.40.30.90">
    <property type="entry name" value="Bacterial fluorinating enzyme like"/>
    <property type="match status" value="1"/>
</dbReference>
<feature type="domain" description="S-adenosyl-l-methionine hydroxide adenosyltransferase N-terminal" evidence="3">
    <location>
        <begin position="9"/>
        <end position="153"/>
    </location>
</feature>
<dbReference type="Pfam" id="PF20257">
    <property type="entry name" value="SAM_HAT_C"/>
    <property type="match status" value="1"/>
</dbReference>
<protein>
    <submittedName>
        <fullName evidence="5">SAM-dependent chlorinase/fluorinase</fullName>
    </submittedName>
</protein>
<dbReference type="PANTHER" id="PTHR35092">
    <property type="entry name" value="CHLORINASE MJ1651"/>
    <property type="match status" value="1"/>
</dbReference>
<dbReference type="InterPro" id="IPR023227">
    <property type="entry name" value="SAM_OH_AdoTrfase_C_sf"/>
</dbReference>
<dbReference type="PIRSF" id="PIRSF006779">
    <property type="entry name" value="UCP006779"/>
    <property type="match status" value="1"/>
</dbReference>
<dbReference type="RefSeq" id="WP_068867806.1">
    <property type="nucleotide sequence ID" value="NZ_VDCI01000001.1"/>
</dbReference>
<dbReference type="SUPFAM" id="SSF102522">
    <property type="entry name" value="Bacterial fluorinating enzyme, N-terminal domain"/>
    <property type="match status" value="1"/>
</dbReference>
<feature type="domain" description="S-adenosyl-l-methionine hydroxide adenosyltransferase C-terminal" evidence="4">
    <location>
        <begin position="181"/>
        <end position="263"/>
    </location>
</feature>
<gene>
    <name evidence="5" type="ORF">FGF68_01965</name>
</gene>
<evidence type="ECO:0000256" key="2">
    <source>
        <dbReference type="ARBA" id="ARBA00024035"/>
    </source>
</evidence>
<dbReference type="Pfam" id="PF01887">
    <property type="entry name" value="SAM_HAT_N"/>
    <property type="match status" value="1"/>
</dbReference>
<reference evidence="5 6" key="1">
    <citation type="submission" date="2019-05" db="EMBL/GenBank/DDBJ databases">
        <title>Draft Whole-Genome sequence of the green sulfur bacterium Prosthecochloris vibrioformis DSM 260.</title>
        <authorList>
            <person name="Meyer T.E."/>
            <person name="Kyndt J.A."/>
        </authorList>
    </citation>
    <scope>NUCLEOTIDE SEQUENCE [LARGE SCALE GENOMIC DNA]</scope>
    <source>
        <strain evidence="5 6">DSM 260</strain>
    </source>
</reference>
<comment type="similarity">
    <text evidence="2">Belongs to the SAM hydrolase / SAM-dependent halogenase family.</text>
</comment>
<evidence type="ECO:0000313" key="5">
    <source>
        <dbReference type="EMBL" id="TNJ37967.1"/>
    </source>
</evidence>
<proteinExistence type="inferred from homology"/>
<dbReference type="AlphaFoldDB" id="A0A5C4S4B3"/>
<dbReference type="SUPFAM" id="SSF101852">
    <property type="entry name" value="Bacterial fluorinating enzyme, C-terminal domain"/>
    <property type="match status" value="1"/>
</dbReference>
<organism evidence="5 6">
    <name type="scientific">Prosthecochloris vibrioformis</name>
    <name type="common">Chlorobium vibrioforme</name>
    <dbReference type="NCBI Taxonomy" id="1098"/>
    <lineage>
        <taxon>Bacteria</taxon>
        <taxon>Pseudomonadati</taxon>
        <taxon>Chlorobiota</taxon>
        <taxon>Chlorobiia</taxon>
        <taxon>Chlorobiales</taxon>
        <taxon>Chlorobiaceae</taxon>
        <taxon>Prosthecochloris</taxon>
    </lineage>
</organism>
<dbReference type="InterPro" id="IPR002747">
    <property type="entry name" value="SAM_OH_AdoTrfase"/>
</dbReference>